<dbReference type="EMBL" id="MFUY01000015">
    <property type="protein sequence ID" value="OGI86078.1"/>
    <property type="molecule type" value="Genomic_DNA"/>
</dbReference>
<protein>
    <submittedName>
        <fullName evidence="2">Uncharacterized protein</fullName>
    </submittedName>
</protein>
<proteinExistence type="predicted"/>
<feature type="transmembrane region" description="Helical" evidence="1">
    <location>
        <begin position="131"/>
        <end position="151"/>
    </location>
</feature>
<dbReference type="AlphaFoldDB" id="A0A1F6WW37"/>
<organism evidence="2 3">
    <name type="scientific">Candidatus Nomurabacteria bacterium RIFCSPLOWO2_01_FULL_41_12</name>
    <dbReference type="NCBI Taxonomy" id="1801774"/>
    <lineage>
        <taxon>Bacteria</taxon>
        <taxon>Candidatus Nomuraibacteriota</taxon>
    </lineage>
</organism>
<evidence type="ECO:0000313" key="3">
    <source>
        <dbReference type="Proteomes" id="UP000176187"/>
    </source>
</evidence>
<keyword evidence="1" id="KW-1133">Transmembrane helix</keyword>
<feature type="transmembrane region" description="Helical" evidence="1">
    <location>
        <begin position="63"/>
        <end position="85"/>
    </location>
</feature>
<evidence type="ECO:0000313" key="2">
    <source>
        <dbReference type="EMBL" id="OGI86078.1"/>
    </source>
</evidence>
<sequence length="183" mass="21082">MDKETFNRLSNRHKEEFLRQEKIITENSKGLDHVIFVVSTGVFVLSINYLTGLKDNVLEYSYILIWSWIFLAGAIIVHVLGYRLAIKYGEKIQEKLDKWGNNGLTPLDYIPYKDKDAQKLYGLVNMLNDMALCLTILGVIFLLFFASVNFLTNNKINRASEGQKEKLESTIINNYYYGPEVGK</sequence>
<name>A0A1F6WW37_9BACT</name>
<accession>A0A1F6WW37</accession>
<keyword evidence="1" id="KW-0472">Membrane</keyword>
<dbReference type="STRING" id="1801774.A3A05_01530"/>
<keyword evidence="1" id="KW-0812">Transmembrane</keyword>
<dbReference type="Proteomes" id="UP000176187">
    <property type="component" value="Unassembled WGS sequence"/>
</dbReference>
<feature type="transmembrane region" description="Helical" evidence="1">
    <location>
        <begin position="30"/>
        <end position="51"/>
    </location>
</feature>
<gene>
    <name evidence="2" type="ORF">A3A05_01530</name>
</gene>
<reference evidence="2 3" key="1">
    <citation type="journal article" date="2016" name="Nat. Commun.">
        <title>Thousands of microbial genomes shed light on interconnected biogeochemical processes in an aquifer system.</title>
        <authorList>
            <person name="Anantharaman K."/>
            <person name="Brown C.T."/>
            <person name="Hug L.A."/>
            <person name="Sharon I."/>
            <person name="Castelle C.J."/>
            <person name="Probst A.J."/>
            <person name="Thomas B.C."/>
            <person name="Singh A."/>
            <person name="Wilkins M.J."/>
            <person name="Karaoz U."/>
            <person name="Brodie E.L."/>
            <person name="Williams K.H."/>
            <person name="Hubbard S.S."/>
            <person name="Banfield J.F."/>
        </authorList>
    </citation>
    <scope>NUCLEOTIDE SEQUENCE [LARGE SCALE GENOMIC DNA]</scope>
</reference>
<comment type="caution">
    <text evidence="2">The sequence shown here is derived from an EMBL/GenBank/DDBJ whole genome shotgun (WGS) entry which is preliminary data.</text>
</comment>
<evidence type="ECO:0000256" key="1">
    <source>
        <dbReference type="SAM" id="Phobius"/>
    </source>
</evidence>